<name>A0A6A6A0K5_9PLEO</name>
<evidence type="ECO:0000256" key="1">
    <source>
        <dbReference type="SAM" id="MobiDB-lite"/>
    </source>
</evidence>
<dbReference type="GeneID" id="54404932"/>
<feature type="compositionally biased region" description="Polar residues" evidence="1">
    <location>
        <begin position="1"/>
        <end position="10"/>
    </location>
</feature>
<dbReference type="SUPFAM" id="SSF56219">
    <property type="entry name" value="DNase I-like"/>
    <property type="match status" value="1"/>
</dbReference>
<dbReference type="RefSeq" id="XP_033518494.1">
    <property type="nucleotide sequence ID" value="XM_033664500.1"/>
</dbReference>
<dbReference type="OrthoDB" id="3791983at2759"/>
<feature type="region of interest" description="Disordered" evidence="1">
    <location>
        <begin position="1"/>
        <end position="21"/>
    </location>
</feature>
<dbReference type="Proteomes" id="UP000799771">
    <property type="component" value="Unassembled WGS sequence"/>
</dbReference>
<proteinExistence type="predicted"/>
<accession>A0A6A6A0K5</accession>
<dbReference type="InterPro" id="IPR036691">
    <property type="entry name" value="Endo/exonu/phosph_ase_sf"/>
</dbReference>
<organism evidence="2 3">
    <name type="scientific">Dothidotthia symphoricarpi CBS 119687</name>
    <dbReference type="NCBI Taxonomy" id="1392245"/>
    <lineage>
        <taxon>Eukaryota</taxon>
        <taxon>Fungi</taxon>
        <taxon>Dikarya</taxon>
        <taxon>Ascomycota</taxon>
        <taxon>Pezizomycotina</taxon>
        <taxon>Dothideomycetes</taxon>
        <taxon>Pleosporomycetidae</taxon>
        <taxon>Pleosporales</taxon>
        <taxon>Dothidotthiaceae</taxon>
        <taxon>Dothidotthia</taxon>
    </lineage>
</organism>
<dbReference type="AlphaFoldDB" id="A0A6A6A0K5"/>
<evidence type="ECO:0000313" key="2">
    <source>
        <dbReference type="EMBL" id="KAF2124101.1"/>
    </source>
</evidence>
<evidence type="ECO:0000313" key="3">
    <source>
        <dbReference type="Proteomes" id="UP000799771"/>
    </source>
</evidence>
<keyword evidence="3" id="KW-1185">Reference proteome</keyword>
<feature type="non-terminal residue" evidence="2">
    <location>
        <position position="99"/>
    </location>
</feature>
<dbReference type="EMBL" id="ML977521">
    <property type="protein sequence ID" value="KAF2124101.1"/>
    <property type="molecule type" value="Genomic_DNA"/>
</dbReference>
<protein>
    <recommendedName>
        <fullName evidence="4">Endonuclease/exonuclease/phosphatase domain-containing protein</fullName>
    </recommendedName>
</protein>
<reference evidence="2" key="1">
    <citation type="journal article" date="2020" name="Stud. Mycol.">
        <title>101 Dothideomycetes genomes: a test case for predicting lifestyles and emergence of pathogens.</title>
        <authorList>
            <person name="Haridas S."/>
            <person name="Albert R."/>
            <person name="Binder M."/>
            <person name="Bloem J."/>
            <person name="Labutti K."/>
            <person name="Salamov A."/>
            <person name="Andreopoulos B."/>
            <person name="Baker S."/>
            <person name="Barry K."/>
            <person name="Bills G."/>
            <person name="Bluhm B."/>
            <person name="Cannon C."/>
            <person name="Castanera R."/>
            <person name="Culley D."/>
            <person name="Daum C."/>
            <person name="Ezra D."/>
            <person name="Gonzalez J."/>
            <person name="Henrissat B."/>
            <person name="Kuo A."/>
            <person name="Liang C."/>
            <person name="Lipzen A."/>
            <person name="Lutzoni F."/>
            <person name="Magnuson J."/>
            <person name="Mondo S."/>
            <person name="Nolan M."/>
            <person name="Ohm R."/>
            <person name="Pangilinan J."/>
            <person name="Park H.-J."/>
            <person name="Ramirez L."/>
            <person name="Alfaro M."/>
            <person name="Sun H."/>
            <person name="Tritt A."/>
            <person name="Yoshinaga Y."/>
            <person name="Zwiers L.-H."/>
            <person name="Turgeon B."/>
            <person name="Goodwin S."/>
            <person name="Spatafora J."/>
            <person name="Crous P."/>
            <person name="Grigoriev I."/>
        </authorList>
    </citation>
    <scope>NUCLEOTIDE SEQUENCE</scope>
    <source>
        <strain evidence="2">CBS 119687</strain>
    </source>
</reference>
<gene>
    <name evidence="2" type="ORF">P153DRAFT_303231</name>
</gene>
<dbReference type="Gene3D" id="3.60.10.10">
    <property type="entry name" value="Endonuclease/exonuclease/phosphatase"/>
    <property type="match status" value="1"/>
</dbReference>
<sequence length="99" mass="11615">MVGHHPTSNSQHRHRKRPQQEDLKVCWANVGRSSPCHISILQIAYQEKIDVLCIQEPFTCSRSRTSTHPGFQHYAPIDQWDDLHRNEAGRPRVMTYIRK</sequence>
<evidence type="ECO:0008006" key="4">
    <source>
        <dbReference type="Google" id="ProtNLM"/>
    </source>
</evidence>